<gene>
    <name evidence="4" type="ORF">KVV02_002054</name>
</gene>
<dbReference type="AlphaFoldDB" id="A0A9P8A9A7"/>
<dbReference type="InterPro" id="IPR048401">
    <property type="entry name" value="SLS1_C"/>
</dbReference>
<evidence type="ECO:0000313" key="4">
    <source>
        <dbReference type="EMBL" id="KAG9325200.1"/>
    </source>
</evidence>
<dbReference type="InterPro" id="IPR036612">
    <property type="entry name" value="KH_dom_type_1_sf"/>
</dbReference>
<comment type="caution">
    <text evidence="4">The sequence shown here is derived from an EMBL/GenBank/DDBJ whole genome shotgun (WGS) entry which is preliminary data.</text>
</comment>
<evidence type="ECO:0000256" key="1">
    <source>
        <dbReference type="PROSITE-ProRule" id="PRU00117"/>
    </source>
</evidence>
<dbReference type="Gene3D" id="3.30.1370.10">
    <property type="entry name" value="K Homology domain, type 1"/>
    <property type="match status" value="1"/>
</dbReference>
<name>A0A9P8A9A7_MORAP</name>
<proteinExistence type="predicted"/>
<feature type="domain" description="SLS1 C-terminal" evidence="3">
    <location>
        <begin position="383"/>
        <end position="683"/>
    </location>
</feature>
<dbReference type="GO" id="GO:0003723">
    <property type="term" value="F:RNA binding"/>
    <property type="evidence" value="ECO:0007669"/>
    <property type="project" value="UniProtKB-UniRule"/>
</dbReference>
<accession>A0A9P8A9A7</accession>
<organism evidence="4 5">
    <name type="scientific">Mortierella alpina</name>
    <name type="common">Oleaginous fungus</name>
    <name type="synonym">Mortierella renispora</name>
    <dbReference type="NCBI Taxonomy" id="64518"/>
    <lineage>
        <taxon>Eukaryota</taxon>
        <taxon>Fungi</taxon>
        <taxon>Fungi incertae sedis</taxon>
        <taxon>Mucoromycota</taxon>
        <taxon>Mortierellomycotina</taxon>
        <taxon>Mortierellomycetes</taxon>
        <taxon>Mortierellales</taxon>
        <taxon>Mortierellaceae</taxon>
        <taxon>Mortierella</taxon>
    </lineage>
</organism>
<feature type="domain" description="K Homology" evidence="2">
    <location>
        <begin position="197"/>
        <end position="244"/>
    </location>
</feature>
<dbReference type="InterPro" id="IPR004088">
    <property type="entry name" value="KH_dom_type_1"/>
</dbReference>
<evidence type="ECO:0000259" key="3">
    <source>
        <dbReference type="Pfam" id="PF20778"/>
    </source>
</evidence>
<reference evidence="4" key="1">
    <citation type="submission" date="2021-07" db="EMBL/GenBank/DDBJ databases">
        <title>Draft genome of Mortierella alpina, strain LL118, isolated from an aspen leaf litter sample.</title>
        <authorList>
            <person name="Yang S."/>
            <person name="Vinatzer B.A."/>
        </authorList>
    </citation>
    <scope>NUCLEOTIDE SEQUENCE</scope>
    <source>
        <strain evidence="4">LL118</strain>
    </source>
</reference>
<dbReference type="Proteomes" id="UP000717515">
    <property type="component" value="Unassembled WGS sequence"/>
</dbReference>
<dbReference type="PROSITE" id="PS50084">
    <property type="entry name" value="KH_TYPE_1"/>
    <property type="match status" value="1"/>
</dbReference>
<sequence>MSRIPLHNTRLAAALRSVVTADSLTKSLFARSRIQTICTSRTCLAAQSAAAGKKPLRRRTAKTEQALDSTIIDSISKNLINDLYTSTSSSVKSKVTLEDVLALRPSNREVSPDEFNKIKDAVASSFNVGQLKGVLRSQSIPANGKKSVLVNQIMLLMDLEIVTPKSDAPPVVQDPYSAVDAYSESEEFPSSRRELFFILGSDGASRRQLEKEKGVRISINIEDETYTIRGSKESIQDAKAWIQERVAVTEEAWDVSSYSNRSLVMTEPSELEEIARRSGTFVSASNDHTLVISGRSDKDMEEAKRLFDLKLQKPLESEISLLLNQDDELSPLGLFPVFDSITMSADENRKSLHRICQTRALAEIPKQRIYTFLPVHPTPSSIEDFESVTQHLTSFVDGAQSSNQVVTLEAHYGHLLFRDTDSLLARVPHAESFDSVELQEWLKGAERPYFFNSLPFYKTVSKLPLVGPKSKSIEVEYTPSAGYLDESVRQQDGVVVSGSPLSPIRIIFELNNEGLLCIKSAKTVNKQVSTNIMMLGQPTDIQLRSEMSTAIGVDSLFLSELLSRSELLFADKLQCPSFFSFKETAAVDSTPAAAQLGLGSKFTHTLSKVMFRTTGVFDYRGLPLVASEVGDQYGQVRKQELKLLTTPLKSIEQDTQTDGSLDVAHPENSVLEEGTRFIKAAVHLTHSI</sequence>
<dbReference type="EMBL" id="JAIFTL010000046">
    <property type="protein sequence ID" value="KAG9325200.1"/>
    <property type="molecule type" value="Genomic_DNA"/>
</dbReference>
<protein>
    <submittedName>
        <fullName evidence="4">Uncharacterized protein</fullName>
    </submittedName>
</protein>
<evidence type="ECO:0000313" key="5">
    <source>
        <dbReference type="Proteomes" id="UP000717515"/>
    </source>
</evidence>
<dbReference type="Pfam" id="PF20778">
    <property type="entry name" value="SLS1_C"/>
    <property type="match status" value="1"/>
</dbReference>
<evidence type="ECO:0000259" key="2">
    <source>
        <dbReference type="Pfam" id="PF00013"/>
    </source>
</evidence>
<dbReference type="SUPFAM" id="SSF54791">
    <property type="entry name" value="Eukaryotic type KH-domain (KH-domain type I)"/>
    <property type="match status" value="1"/>
</dbReference>
<dbReference type="Pfam" id="PF00013">
    <property type="entry name" value="KH_1"/>
    <property type="match status" value="1"/>
</dbReference>
<keyword evidence="1" id="KW-0694">RNA-binding</keyword>